<protein>
    <recommendedName>
        <fullName evidence="3">DC1 domain-containing protein</fullName>
    </recommendedName>
</protein>
<comment type="caution">
    <text evidence="4">The sequence shown here is derived from an EMBL/GenBank/DDBJ whole genome shotgun (WGS) entry which is preliminary data.</text>
</comment>
<keyword evidence="5" id="KW-1185">Reference proteome</keyword>
<evidence type="ECO:0000256" key="1">
    <source>
        <dbReference type="ARBA" id="ARBA00022737"/>
    </source>
</evidence>
<proteinExistence type="predicted"/>
<organism evidence="4 5">
    <name type="scientific">Eucalyptus globulus</name>
    <name type="common">Tasmanian blue gum</name>
    <dbReference type="NCBI Taxonomy" id="34317"/>
    <lineage>
        <taxon>Eukaryota</taxon>
        <taxon>Viridiplantae</taxon>
        <taxon>Streptophyta</taxon>
        <taxon>Embryophyta</taxon>
        <taxon>Tracheophyta</taxon>
        <taxon>Spermatophyta</taxon>
        <taxon>Magnoliopsida</taxon>
        <taxon>eudicotyledons</taxon>
        <taxon>Gunneridae</taxon>
        <taxon>Pentapetalae</taxon>
        <taxon>rosids</taxon>
        <taxon>malvids</taxon>
        <taxon>Myrtales</taxon>
        <taxon>Myrtaceae</taxon>
        <taxon>Myrtoideae</taxon>
        <taxon>Eucalypteae</taxon>
        <taxon>Eucalyptus</taxon>
    </lineage>
</organism>
<dbReference type="PANTHER" id="PTHR46477:SF3">
    <property type="entry name" value="CYSTEINE_HISTIDINE-RICH C1 DOMAIN FAMILY PROTEIN"/>
    <property type="match status" value="1"/>
</dbReference>
<dbReference type="InterPro" id="IPR004146">
    <property type="entry name" value="DC1"/>
</dbReference>
<accession>A0ABD3J7N6</accession>
<keyword evidence="2" id="KW-0472">Membrane</keyword>
<dbReference type="AlphaFoldDB" id="A0ABD3J7N6"/>
<dbReference type="Pfam" id="PF03107">
    <property type="entry name" value="C1_2"/>
    <property type="match status" value="1"/>
</dbReference>
<keyword evidence="2" id="KW-0812">Transmembrane</keyword>
<evidence type="ECO:0000313" key="5">
    <source>
        <dbReference type="Proteomes" id="UP001634007"/>
    </source>
</evidence>
<feature type="domain" description="DC1" evidence="3">
    <location>
        <begin position="9"/>
        <end position="52"/>
    </location>
</feature>
<name>A0ABD3J7N6_EUCGL</name>
<keyword evidence="1" id="KW-0677">Repeat</keyword>
<dbReference type="PANTHER" id="PTHR46477">
    <property type="entry name" value="CYSTEINE/HISTIDINE-RICH C1 DOMAIN FAMILY PROTEIN"/>
    <property type="match status" value="1"/>
</dbReference>
<evidence type="ECO:0000256" key="2">
    <source>
        <dbReference type="SAM" id="Phobius"/>
    </source>
</evidence>
<evidence type="ECO:0000259" key="3">
    <source>
        <dbReference type="Pfam" id="PF03107"/>
    </source>
</evidence>
<sequence>MRYDEITHPSHRHNLKPEDNKILFKCDGCKEDGIGLCYRCDKCKFDLHFHCAITSERISLLEKSFQKILKLTKHFYQSSLDIIGLKSQDFHYQSHPCYPNCSFQFKSKPPEGRLHQCNACGKDVNGFFYRCQDKKGVNLHPCCANLPEDLDDGKVKIILYMNVRTSCLKCNKERRSWVYRTEDKRYTLHVACAREMLVERWWNGDGGTRRGLLTEDPCSKDKLQAPHKMSESKKKWWKMLRLALQFLMSAVVGDPTSLVVGVFGSLMS</sequence>
<reference evidence="4 5" key="1">
    <citation type="submission" date="2024-11" db="EMBL/GenBank/DDBJ databases">
        <title>Chromosome-level genome assembly of Eucalyptus globulus Labill. provides insights into its genome evolution.</title>
        <authorList>
            <person name="Li X."/>
        </authorList>
    </citation>
    <scope>NUCLEOTIDE SEQUENCE [LARGE SCALE GENOMIC DNA]</scope>
    <source>
        <strain evidence="4">CL2024</strain>
        <tissue evidence="4">Fresh tender leaves</tissue>
    </source>
</reference>
<keyword evidence="2" id="KW-1133">Transmembrane helix</keyword>
<dbReference type="SUPFAM" id="SSF57889">
    <property type="entry name" value="Cysteine-rich domain"/>
    <property type="match status" value="2"/>
</dbReference>
<feature type="transmembrane region" description="Helical" evidence="2">
    <location>
        <begin position="242"/>
        <end position="266"/>
    </location>
</feature>
<dbReference type="InterPro" id="IPR046349">
    <property type="entry name" value="C1-like_sf"/>
</dbReference>
<dbReference type="Proteomes" id="UP001634007">
    <property type="component" value="Unassembled WGS sequence"/>
</dbReference>
<dbReference type="EMBL" id="JBJKBG010000009">
    <property type="protein sequence ID" value="KAL3722699.1"/>
    <property type="molecule type" value="Genomic_DNA"/>
</dbReference>
<gene>
    <name evidence="4" type="ORF">ACJRO7_034988</name>
</gene>
<evidence type="ECO:0000313" key="4">
    <source>
        <dbReference type="EMBL" id="KAL3722699.1"/>
    </source>
</evidence>